<keyword evidence="5 7" id="KW-0418">Kinase</keyword>
<feature type="transmembrane region" description="Helical" evidence="6">
    <location>
        <begin position="14"/>
        <end position="40"/>
    </location>
</feature>
<keyword evidence="3" id="KW-0597">Phosphoprotein</keyword>
<evidence type="ECO:0000256" key="3">
    <source>
        <dbReference type="ARBA" id="ARBA00022553"/>
    </source>
</evidence>
<comment type="caution">
    <text evidence="7">The sequence shown here is derived from an EMBL/GenBank/DDBJ whole genome shotgun (WGS) entry which is preliminary data.</text>
</comment>
<dbReference type="EMBL" id="JAEKJR010000001">
    <property type="protein sequence ID" value="MBN8429283.1"/>
    <property type="molecule type" value="Genomic_DNA"/>
</dbReference>
<evidence type="ECO:0000256" key="4">
    <source>
        <dbReference type="ARBA" id="ARBA00022679"/>
    </source>
</evidence>
<keyword evidence="6" id="KW-0812">Transmembrane</keyword>
<dbReference type="InterPro" id="IPR003661">
    <property type="entry name" value="HisK_dim/P_dom"/>
</dbReference>
<dbReference type="PANTHER" id="PTHR45436">
    <property type="entry name" value="SENSOR HISTIDINE KINASE YKOH"/>
    <property type="match status" value="1"/>
</dbReference>
<proteinExistence type="predicted"/>
<evidence type="ECO:0000313" key="8">
    <source>
        <dbReference type="Proteomes" id="UP000664293"/>
    </source>
</evidence>
<gene>
    <name evidence="7" type="ORF">JF535_00325</name>
</gene>
<name>A0ABS3E217_9GAMM</name>
<evidence type="ECO:0000256" key="1">
    <source>
        <dbReference type="ARBA" id="ARBA00000085"/>
    </source>
</evidence>
<dbReference type="SUPFAM" id="SSF47384">
    <property type="entry name" value="Homodimeric domain of signal transducing histidine kinase"/>
    <property type="match status" value="1"/>
</dbReference>
<keyword evidence="4" id="KW-0808">Transferase</keyword>
<evidence type="ECO:0000313" key="7">
    <source>
        <dbReference type="EMBL" id="MBN8429283.1"/>
    </source>
</evidence>
<evidence type="ECO:0000256" key="6">
    <source>
        <dbReference type="SAM" id="Phobius"/>
    </source>
</evidence>
<dbReference type="InterPro" id="IPR036097">
    <property type="entry name" value="HisK_dim/P_sf"/>
</dbReference>
<dbReference type="PANTHER" id="PTHR45436:SF16">
    <property type="entry name" value="HISTIDINE KINASE"/>
    <property type="match status" value="1"/>
</dbReference>
<keyword evidence="8" id="KW-1185">Reference proteome</keyword>
<keyword evidence="6" id="KW-0472">Membrane</keyword>
<dbReference type="CDD" id="cd00082">
    <property type="entry name" value="HisKA"/>
    <property type="match status" value="1"/>
</dbReference>
<accession>A0ABS3E217</accession>
<sequence length="420" mass="46725">MHTEKPRSQLQRNVFALFGGFTLILCLIYSGMGLLVAYVVEDQLIDNLISDEARYIEQHYREHGNLPTPRLPHFTLYTSTDDTPREFREALAGKPHKAEYFTEGHQHFHLHELSAGSDAILAAEVGDLLTVSSQSERLIWLPLGAFLLTTVLALWLAYRLVQKAIRPVLNLAQEVESQAIGEQIVELSTSSRDDEIGFLARTLRRTLRELKSARKREAEFTHDVSHELRTNLAIASNTLALSQHTGLNVQQSRALGDILATMNRTVTTLLALARSESFEPTMFDLRPLQENRLLARPEIAKDQEIQLHVSLPNTLSVQGHPNLAGLLLDILLDNAIQHASEPVLHITYDGTALTFGNPVRENLCTASLFNAGVRGEPSDGFGQGLYLASRILNALDWPFSAQCSKQQFTVSVTPAPEEPS</sequence>
<comment type="catalytic activity">
    <reaction evidence="1">
        <text>ATP + protein L-histidine = ADP + protein N-phospho-L-histidine.</text>
        <dbReference type="EC" id="2.7.13.3"/>
    </reaction>
</comment>
<dbReference type="RefSeq" id="WP_206997808.1">
    <property type="nucleotide sequence ID" value="NZ_JAEKJR010000001.1"/>
</dbReference>
<dbReference type="InterPro" id="IPR036890">
    <property type="entry name" value="HATPase_C_sf"/>
</dbReference>
<feature type="transmembrane region" description="Helical" evidence="6">
    <location>
        <begin position="138"/>
        <end position="158"/>
    </location>
</feature>
<dbReference type="InterPro" id="IPR050428">
    <property type="entry name" value="TCS_sensor_his_kinase"/>
</dbReference>
<keyword evidence="6" id="KW-1133">Transmembrane helix</keyword>
<protein>
    <recommendedName>
        <fullName evidence="2">histidine kinase</fullName>
        <ecNumber evidence="2">2.7.13.3</ecNumber>
    </recommendedName>
</protein>
<organism evidence="7 8">
    <name type="scientific">Microbulbifer salipaludis</name>
    <dbReference type="NCBI Taxonomy" id="187980"/>
    <lineage>
        <taxon>Bacteria</taxon>
        <taxon>Pseudomonadati</taxon>
        <taxon>Pseudomonadota</taxon>
        <taxon>Gammaproteobacteria</taxon>
        <taxon>Cellvibrionales</taxon>
        <taxon>Microbulbiferaceae</taxon>
        <taxon>Microbulbifer</taxon>
    </lineage>
</organism>
<reference evidence="7 8" key="1">
    <citation type="submission" date="2020-12" db="EMBL/GenBank/DDBJ databases">
        <title>Oil enriched cultivation method for isolating marine PHA-producing bacteria.</title>
        <authorList>
            <person name="Zheng W."/>
            <person name="Yu S."/>
            <person name="Huang Y."/>
        </authorList>
    </citation>
    <scope>NUCLEOTIDE SEQUENCE [LARGE SCALE GENOMIC DNA]</scope>
    <source>
        <strain evidence="7 8">SN0-2</strain>
    </source>
</reference>
<evidence type="ECO:0000256" key="5">
    <source>
        <dbReference type="ARBA" id="ARBA00022777"/>
    </source>
</evidence>
<dbReference type="EC" id="2.7.13.3" evidence="2"/>
<evidence type="ECO:0000256" key="2">
    <source>
        <dbReference type="ARBA" id="ARBA00012438"/>
    </source>
</evidence>
<dbReference type="GO" id="GO:0016301">
    <property type="term" value="F:kinase activity"/>
    <property type="evidence" value="ECO:0007669"/>
    <property type="project" value="UniProtKB-KW"/>
</dbReference>
<dbReference type="SUPFAM" id="SSF55874">
    <property type="entry name" value="ATPase domain of HSP90 chaperone/DNA topoisomerase II/histidine kinase"/>
    <property type="match status" value="1"/>
</dbReference>
<dbReference type="Proteomes" id="UP000664293">
    <property type="component" value="Unassembled WGS sequence"/>
</dbReference>
<dbReference type="Gene3D" id="6.10.340.10">
    <property type="match status" value="1"/>
</dbReference>
<dbReference type="Gene3D" id="3.30.565.10">
    <property type="entry name" value="Histidine kinase-like ATPase, C-terminal domain"/>
    <property type="match status" value="1"/>
</dbReference>